<dbReference type="OrthoDB" id="267245at2759"/>
<dbReference type="VEuPathDB" id="TriTrypDB:LPMP_141210"/>
<evidence type="ECO:0000313" key="3">
    <source>
        <dbReference type="Proteomes" id="UP000063063"/>
    </source>
</evidence>
<dbReference type="EMBL" id="CP009383">
    <property type="protein sequence ID" value="AIN96699.1"/>
    <property type="molecule type" value="Genomic_DNA"/>
</dbReference>
<dbReference type="AlphaFoldDB" id="A0A088RNB3"/>
<gene>
    <name evidence="2" type="ORF">LPMP_141210</name>
</gene>
<evidence type="ECO:0000256" key="1">
    <source>
        <dbReference type="SAM" id="MobiDB-lite"/>
    </source>
</evidence>
<dbReference type="VEuPathDB" id="TriTrypDB:LPAL13_140017700"/>
<dbReference type="Proteomes" id="UP000063063">
    <property type="component" value="Chromosome 14"/>
</dbReference>
<feature type="compositionally biased region" description="Low complexity" evidence="1">
    <location>
        <begin position="324"/>
        <end position="346"/>
    </location>
</feature>
<dbReference type="KEGG" id="lpan:LPMP_141210"/>
<dbReference type="GeneID" id="22573388"/>
<evidence type="ECO:0000313" key="2">
    <source>
        <dbReference type="EMBL" id="AIN96699.1"/>
    </source>
</evidence>
<organism evidence="2 3">
    <name type="scientific">Leishmania panamensis</name>
    <dbReference type="NCBI Taxonomy" id="5679"/>
    <lineage>
        <taxon>Eukaryota</taxon>
        <taxon>Discoba</taxon>
        <taxon>Euglenozoa</taxon>
        <taxon>Kinetoplastea</taxon>
        <taxon>Metakinetoplastina</taxon>
        <taxon>Trypanosomatida</taxon>
        <taxon>Trypanosomatidae</taxon>
        <taxon>Leishmaniinae</taxon>
        <taxon>Leishmania</taxon>
        <taxon>Leishmania guyanensis species complex</taxon>
    </lineage>
</organism>
<proteinExistence type="predicted"/>
<reference evidence="2 3" key="1">
    <citation type="journal article" date="2015" name="Sci. Rep.">
        <title>The genome of Leishmania panamensis: insights into genomics of the L. (Viannia) subgenus.</title>
        <authorList>
            <person name="Llanes A."/>
            <person name="Restrepo C.M."/>
            <person name="Vecchio G.D."/>
            <person name="Anguizola F.J."/>
            <person name="Lleonart R."/>
        </authorList>
    </citation>
    <scope>NUCLEOTIDE SEQUENCE [LARGE SCALE GENOMIC DNA]</scope>
    <source>
        <strain evidence="2 3">MHOM/PA/94/PSC-1</strain>
    </source>
</reference>
<protein>
    <submittedName>
        <fullName evidence="2">Uncharacterized protein</fullName>
    </submittedName>
</protein>
<accession>A0A088RNB3</accession>
<feature type="region of interest" description="Disordered" evidence="1">
    <location>
        <begin position="314"/>
        <end position="346"/>
    </location>
</feature>
<keyword evidence="3" id="KW-1185">Reference proteome</keyword>
<dbReference type="eggNOG" id="ENOG502SJP2">
    <property type="taxonomic scope" value="Eukaryota"/>
</dbReference>
<sequence>MRSRIERVARAEQRQLAEKELSARVDELLQTLACHIAVCAPRWAAQVSASSRKESTDRVSGAASLAWGGWHDAELTDVCSTMMEVQELVDLNIVRPRDAAAATINSVADGVGSSSAAATESISGASAVPESSVRFYAAFVHQIITRLFVSVTTTALSSVVPPGRAHGVPGAAAAAGDDTAIVQCIAPSDVSSLFPVQSMLRLPASIYIGWRCGYSLLNSIEGILRVADDDRAAAWLDVTSATLHSLLDAAHACGSDASAAAAPNAAAALHHFTVCAETQALFMHCMWWWCSLVFERGYSHGLLAAPSSAPSPKSAVHAHESKVASSSSTTTTTATTAGGCSSSSGATMHTSLSYREEYRVLWTVGRVEAAAYLSATVLPTVADYLQAALERFVFFTATSSPQLWSKKSAELTEAVQAVRGLADRLFPSPASATSAFPPAPSPSSHRQLSAATTSFLRHAVHDALLPLAERVLDNQGLLQGHITPTVDAISIAAAVKAPATAQGGWSSSGDEEWEEVPVAGGANGALLSPEASALAKAPPNTLIYALDALEREFGDVVRADSIAMTLRRL</sequence>
<name>A0A088RNB3_LEIPA</name>
<dbReference type="RefSeq" id="XP_010697352.1">
    <property type="nucleotide sequence ID" value="XM_010699050.1"/>
</dbReference>